<dbReference type="Proteomes" id="UP000283634">
    <property type="component" value="Unassembled WGS sequence"/>
</dbReference>
<protein>
    <recommendedName>
        <fullName evidence="1">Aldehyde dehydrogenase domain-containing protein</fullName>
    </recommendedName>
</protein>
<evidence type="ECO:0000313" key="3">
    <source>
        <dbReference type="Proteomes" id="UP000283634"/>
    </source>
</evidence>
<accession>A0A3S5ISD9</accession>
<dbReference type="VEuPathDB" id="TriTrypDB:TRSC58_04230"/>
<dbReference type="AlphaFoldDB" id="A0A3S5ISD9"/>
<feature type="domain" description="Aldehyde dehydrogenase" evidence="1">
    <location>
        <begin position="128"/>
        <end position="236"/>
    </location>
</feature>
<name>A0A3S5ISD9_TRYRA</name>
<sequence length="305" mass="32773">MEAVATALLRGSAAVWLPSLETPLSALWLMHLLHRGGRNAVADPREAVHIILCRSDEVVAAFTRQQEEGFSVVGLTNGFREQQLHRLPQLRGAVPLSRDVGASWMAGWHHRVMKPSLAMVGESPCCADTVAARICQDAFHSNGRRLYALQIVFVPQQDILLVLRSVAQYVRGLRLGHSLDATADMGPLLGAAHMASMKDIIEAAVCCGEVRLQHVCGGFEVAMPAGYFCLPCAFYSSVANVTPAATEASLNAVLAITARLRGGLDRLGGGPFVIVCGYNPPQQGEVLESVLRDASSSSSFAVHHW</sequence>
<dbReference type="Gene3D" id="3.40.309.10">
    <property type="entry name" value="Aldehyde Dehydrogenase, Chain A, domain 2"/>
    <property type="match status" value="1"/>
</dbReference>
<comment type="caution">
    <text evidence="2">The sequence shown here is derived from an EMBL/GenBank/DDBJ whole genome shotgun (WGS) entry which is preliminary data.</text>
</comment>
<gene>
    <name evidence="2" type="ORF">TraAM80_01321</name>
</gene>
<dbReference type="PANTHER" id="PTHR11699">
    <property type="entry name" value="ALDEHYDE DEHYDROGENASE-RELATED"/>
    <property type="match status" value="1"/>
</dbReference>
<dbReference type="InterPro" id="IPR016163">
    <property type="entry name" value="Ald_DH_C"/>
</dbReference>
<evidence type="ECO:0000259" key="1">
    <source>
        <dbReference type="Pfam" id="PF00171"/>
    </source>
</evidence>
<dbReference type="OrthoDB" id="241384at2759"/>
<keyword evidence="3" id="KW-1185">Reference proteome</keyword>
<dbReference type="GeneID" id="40325254"/>
<dbReference type="EMBL" id="MKGL01000027">
    <property type="protein sequence ID" value="RNF10760.1"/>
    <property type="molecule type" value="Genomic_DNA"/>
</dbReference>
<dbReference type="InterPro" id="IPR016162">
    <property type="entry name" value="Ald_DH_N"/>
</dbReference>
<dbReference type="InterPro" id="IPR015590">
    <property type="entry name" value="Aldehyde_DH_dom"/>
</dbReference>
<dbReference type="RefSeq" id="XP_029241757.1">
    <property type="nucleotide sequence ID" value="XM_029378373.1"/>
</dbReference>
<proteinExistence type="predicted"/>
<dbReference type="SUPFAM" id="SSF53720">
    <property type="entry name" value="ALDH-like"/>
    <property type="match status" value="1"/>
</dbReference>
<dbReference type="GO" id="GO:0016620">
    <property type="term" value="F:oxidoreductase activity, acting on the aldehyde or oxo group of donors, NAD or NADP as acceptor"/>
    <property type="evidence" value="ECO:0007669"/>
    <property type="project" value="InterPro"/>
</dbReference>
<organism evidence="2 3">
    <name type="scientific">Trypanosoma rangeli</name>
    <dbReference type="NCBI Taxonomy" id="5698"/>
    <lineage>
        <taxon>Eukaryota</taxon>
        <taxon>Discoba</taxon>
        <taxon>Euglenozoa</taxon>
        <taxon>Kinetoplastea</taxon>
        <taxon>Metakinetoplastina</taxon>
        <taxon>Trypanosomatida</taxon>
        <taxon>Trypanosomatidae</taxon>
        <taxon>Trypanosoma</taxon>
        <taxon>Herpetosoma</taxon>
    </lineage>
</organism>
<reference evidence="2 3" key="1">
    <citation type="journal article" date="2018" name="BMC Genomics">
        <title>Genomic comparison of Trypanosoma conorhini and Trypanosoma rangeli to Trypanosoma cruzi strains of high and low virulence.</title>
        <authorList>
            <person name="Bradwell K.R."/>
            <person name="Koparde V.N."/>
            <person name="Matveyev A.V."/>
            <person name="Serrano M.G."/>
            <person name="Alves J.M."/>
            <person name="Parikh H."/>
            <person name="Huang B."/>
            <person name="Lee V."/>
            <person name="Espinosa-Alvarez O."/>
            <person name="Ortiz P.A."/>
            <person name="Costa-Martins A.G."/>
            <person name="Teixeira M.M."/>
            <person name="Buck G.A."/>
        </authorList>
    </citation>
    <scope>NUCLEOTIDE SEQUENCE [LARGE SCALE GENOMIC DNA]</scope>
    <source>
        <strain evidence="2 3">AM80</strain>
    </source>
</reference>
<evidence type="ECO:0000313" key="2">
    <source>
        <dbReference type="EMBL" id="RNF10760.1"/>
    </source>
</evidence>
<dbReference type="Gene3D" id="3.40.605.10">
    <property type="entry name" value="Aldehyde Dehydrogenase, Chain A, domain 1"/>
    <property type="match status" value="1"/>
</dbReference>
<dbReference type="Pfam" id="PF00171">
    <property type="entry name" value="Aldedh"/>
    <property type="match status" value="1"/>
</dbReference>
<dbReference type="InterPro" id="IPR016161">
    <property type="entry name" value="Ald_DH/histidinol_DH"/>
</dbReference>